<organism evidence="5 6">
    <name type="scientific">Euzebya pacifica</name>
    <dbReference type="NCBI Taxonomy" id="1608957"/>
    <lineage>
        <taxon>Bacteria</taxon>
        <taxon>Bacillati</taxon>
        <taxon>Actinomycetota</taxon>
        <taxon>Nitriliruptoria</taxon>
        <taxon>Euzebyales</taxon>
    </lineage>
</organism>
<comment type="cofactor">
    <cofactor evidence="1">
        <name>pyridoxal 5'-phosphate</name>
        <dbReference type="ChEBI" id="CHEBI:597326"/>
    </cofactor>
</comment>
<evidence type="ECO:0000313" key="5">
    <source>
        <dbReference type="EMBL" id="AXV07674.1"/>
    </source>
</evidence>
<evidence type="ECO:0000259" key="4">
    <source>
        <dbReference type="Pfam" id="PF00155"/>
    </source>
</evidence>
<dbReference type="EMBL" id="CP031165">
    <property type="protein sequence ID" value="AXV07674.1"/>
    <property type="molecule type" value="Genomic_DNA"/>
</dbReference>
<dbReference type="Proteomes" id="UP000264006">
    <property type="component" value="Chromosome"/>
</dbReference>
<sequence>MLARLGGYPLAAFQDLARQMRAEDEPSFDFSIGDPVEPTPPFIRQALIDAVPEVSQYPTAAGVRPLREAIAGWVQRRFDVEVDPDLHVLPTSGSKEGIFHAPLGLLDAGSAKRHCIWGSPGYQPYERGTLFAGGESDRVDLSADEGWLLHLDRLPADRLDRAFIAWLNYPHNPTGAVAEPEWLRAQLSVAREHGIVMGSDECYVDIHPPAGPLPASMLEVADGDLTGVLVAFSLSKRSGMTGYRCGALVGDPDLIAAQRTMRPNIGSASPEFVQHAAAAAWADDVHVAERREVFEAKRQVMQAFCDEVGLEVSGSAATFYLWLRAPGGDDRAYAQALLTRRIVASPGSAFGPAGAGWLRLALVPSVDGCHAAAAAWRQAIDDGVLPT</sequence>
<protein>
    <submittedName>
        <fullName evidence="5">N-succinyl-L,L-diaminopimelate aminotransferase alternative</fullName>
    </submittedName>
</protein>
<dbReference type="Gene3D" id="3.90.1150.10">
    <property type="entry name" value="Aspartate Aminotransferase, domain 1"/>
    <property type="match status" value="1"/>
</dbReference>
<evidence type="ECO:0000256" key="1">
    <source>
        <dbReference type="ARBA" id="ARBA00001933"/>
    </source>
</evidence>
<dbReference type="GO" id="GO:0030170">
    <property type="term" value="F:pyridoxal phosphate binding"/>
    <property type="evidence" value="ECO:0007669"/>
    <property type="project" value="InterPro"/>
</dbReference>
<dbReference type="InterPro" id="IPR015421">
    <property type="entry name" value="PyrdxlP-dep_Trfase_major"/>
</dbReference>
<evidence type="ECO:0000256" key="2">
    <source>
        <dbReference type="ARBA" id="ARBA00022576"/>
    </source>
</evidence>
<dbReference type="Gene3D" id="3.40.640.10">
    <property type="entry name" value="Type I PLP-dependent aspartate aminotransferase-like (Major domain)"/>
    <property type="match status" value="1"/>
</dbReference>
<keyword evidence="2 5" id="KW-0032">Aminotransferase</keyword>
<dbReference type="KEGG" id="euz:DVS28_a2995"/>
<dbReference type="InterPro" id="IPR004839">
    <property type="entry name" value="Aminotransferase_I/II_large"/>
</dbReference>
<dbReference type="InterPro" id="IPR050881">
    <property type="entry name" value="LL-DAP_aminotransferase"/>
</dbReference>
<keyword evidence="3 5" id="KW-0808">Transferase</keyword>
<dbReference type="AlphaFoldDB" id="A0A346XZM7"/>
<reference evidence="5 6" key="1">
    <citation type="submission" date="2018-09" db="EMBL/GenBank/DDBJ databases">
        <title>Complete genome sequence of Euzebya sp. DY32-46 isolated from seawater of Pacific Ocean.</title>
        <authorList>
            <person name="Xu L."/>
            <person name="Wu Y.-H."/>
            <person name="Xu X.-W."/>
        </authorList>
    </citation>
    <scope>NUCLEOTIDE SEQUENCE [LARGE SCALE GENOMIC DNA]</scope>
    <source>
        <strain evidence="5 6">DY32-46</strain>
    </source>
</reference>
<keyword evidence="6" id="KW-1185">Reference proteome</keyword>
<feature type="domain" description="Aminotransferase class I/classII large" evidence="4">
    <location>
        <begin position="28"/>
        <end position="364"/>
    </location>
</feature>
<gene>
    <name evidence="5" type="ORF">DVS28_a2995</name>
</gene>
<dbReference type="PANTHER" id="PTHR42832:SF3">
    <property type="entry name" value="L-GLUTAMINE--4-(METHYLSULFANYL)-2-OXOBUTANOATE AMINOTRANSFERASE"/>
    <property type="match status" value="1"/>
</dbReference>
<proteinExistence type="predicted"/>
<dbReference type="SUPFAM" id="SSF53383">
    <property type="entry name" value="PLP-dependent transferases"/>
    <property type="match status" value="1"/>
</dbReference>
<accession>A0A346XZM7</accession>
<dbReference type="CDD" id="cd00609">
    <property type="entry name" value="AAT_like"/>
    <property type="match status" value="1"/>
</dbReference>
<dbReference type="PANTHER" id="PTHR42832">
    <property type="entry name" value="AMINO ACID AMINOTRANSFERASE"/>
    <property type="match status" value="1"/>
</dbReference>
<name>A0A346XZM7_9ACTN</name>
<evidence type="ECO:0000313" key="6">
    <source>
        <dbReference type="Proteomes" id="UP000264006"/>
    </source>
</evidence>
<dbReference type="InterPro" id="IPR015424">
    <property type="entry name" value="PyrdxlP-dep_Trfase"/>
</dbReference>
<dbReference type="Pfam" id="PF00155">
    <property type="entry name" value="Aminotran_1_2"/>
    <property type="match status" value="1"/>
</dbReference>
<dbReference type="GO" id="GO:0008483">
    <property type="term" value="F:transaminase activity"/>
    <property type="evidence" value="ECO:0007669"/>
    <property type="project" value="UniProtKB-KW"/>
</dbReference>
<evidence type="ECO:0000256" key="3">
    <source>
        <dbReference type="ARBA" id="ARBA00022679"/>
    </source>
</evidence>
<dbReference type="InterPro" id="IPR015422">
    <property type="entry name" value="PyrdxlP-dep_Trfase_small"/>
</dbReference>